<accession>A0ABZ1EDR0</accession>
<proteinExistence type="predicted"/>
<gene>
    <name evidence="3" type="ORF">OIE14_02565</name>
</gene>
<protein>
    <submittedName>
        <fullName evidence="3">Glycosyltransferase</fullName>
        <ecNumber evidence="3">2.4.-.-</ecNumber>
    </submittedName>
</protein>
<dbReference type="PANTHER" id="PTHR45947">
    <property type="entry name" value="SULFOQUINOVOSYL TRANSFERASE SQD2"/>
    <property type="match status" value="1"/>
</dbReference>
<reference evidence="3 4" key="1">
    <citation type="submission" date="2022-10" db="EMBL/GenBank/DDBJ databases">
        <title>The complete genomes of actinobacterial strains from the NBC collection.</title>
        <authorList>
            <person name="Joergensen T.S."/>
            <person name="Alvarez Arevalo M."/>
            <person name="Sterndorff E.B."/>
            <person name="Faurdal D."/>
            <person name="Vuksanovic O."/>
            <person name="Mourched A.-S."/>
            <person name="Charusanti P."/>
            <person name="Shaw S."/>
            <person name="Blin K."/>
            <person name="Weber T."/>
        </authorList>
    </citation>
    <scope>NUCLEOTIDE SEQUENCE [LARGE SCALE GENOMIC DNA]</scope>
    <source>
        <strain evidence="3 4">NBC 01809</strain>
    </source>
</reference>
<keyword evidence="1 3" id="KW-0808">Transferase</keyword>
<keyword evidence="3" id="KW-0328">Glycosyltransferase</keyword>
<dbReference type="PANTHER" id="PTHR45947:SF3">
    <property type="entry name" value="SULFOQUINOVOSYL TRANSFERASE SQD2"/>
    <property type="match status" value="1"/>
</dbReference>
<keyword evidence="4" id="KW-1185">Reference proteome</keyword>
<evidence type="ECO:0000256" key="1">
    <source>
        <dbReference type="ARBA" id="ARBA00022679"/>
    </source>
</evidence>
<dbReference type="EC" id="2.4.-.-" evidence="3"/>
<evidence type="ECO:0000259" key="2">
    <source>
        <dbReference type="Pfam" id="PF00534"/>
    </source>
</evidence>
<feature type="domain" description="Glycosyl transferase family 1" evidence="2">
    <location>
        <begin position="229"/>
        <end position="366"/>
    </location>
</feature>
<dbReference type="Pfam" id="PF00534">
    <property type="entry name" value="Glycos_transf_1"/>
    <property type="match status" value="1"/>
</dbReference>
<dbReference type="Proteomes" id="UP001334804">
    <property type="component" value="Chromosome"/>
</dbReference>
<dbReference type="SUPFAM" id="SSF53756">
    <property type="entry name" value="UDP-Glycosyltransferase/glycogen phosphorylase"/>
    <property type="match status" value="1"/>
</dbReference>
<dbReference type="RefSeq" id="WP_326564286.1">
    <property type="nucleotide sequence ID" value="NZ_CP109071.1"/>
</dbReference>
<evidence type="ECO:0000313" key="3">
    <source>
        <dbReference type="EMBL" id="WSA32980.1"/>
    </source>
</evidence>
<evidence type="ECO:0000313" key="4">
    <source>
        <dbReference type="Proteomes" id="UP001334804"/>
    </source>
</evidence>
<dbReference type="Gene3D" id="3.40.50.2000">
    <property type="entry name" value="Glycogen Phosphorylase B"/>
    <property type="match status" value="2"/>
</dbReference>
<dbReference type="EMBL" id="CP109071">
    <property type="protein sequence ID" value="WSA32980.1"/>
    <property type="molecule type" value="Genomic_DNA"/>
</dbReference>
<dbReference type="InterPro" id="IPR050194">
    <property type="entry name" value="Glycosyltransferase_grp1"/>
</dbReference>
<dbReference type="InterPro" id="IPR001296">
    <property type="entry name" value="Glyco_trans_1"/>
</dbReference>
<dbReference type="GO" id="GO:0016757">
    <property type="term" value="F:glycosyltransferase activity"/>
    <property type="evidence" value="ECO:0007669"/>
    <property type="project" value="UniProtKB-KW"/>
</dbReference>
<organism evidence="3 4">
    <name type="scientific">Micromonospora peucetia</name>
    <dbReference type="NCBI Taxonomy" id="47871"/>
    <lineage>
        <taxon>Bacteria</taxon>
        <taxon>Bacillati</taxon>
        <taxon>Actinomycetota</taxon>
        <taxon>Actinomycetes</taxon>
        <taxon>Micromonosporales</taxon>
        <taxon>Micromonosporaceae</taxon>
        <taxon>Micromonospora</taxon>
    </lineage>
</organism>
<name>A0ABZ1EDR0_9ACTN</name>
<sequence length="420" mass="45547">MTGAGTWIAYVGPFRFPWGEPGSRRVFGLAQSMAAAGRDVVVVSGESGPKTPVTVSTAGAGLLRHVGAGERPSADASIVSKAVQMVVRLGERTVRWLDEQPTRPECVVVYGGGAQYMARVGRWCRRNGVALVADVVEWYAPHQMPGGALGPPHLSAKFALRHQYPRCQGIIAISSLLERHYRERGGRVLLVPPTLDVFEVKPGGHAVTTEAGPLNAVYFGTPGRKDLLTTIIRATDAVSRRTPVTLSVYGPTVEQVRDLLDGADLPSSVRVPGRVPQQDVEAIVRNADFSVLVRPSERFTHAGFPTKFVESLACGTPVIANLTSDMGRYLQDGRQGFVCVDHSSTELERVLRRAAMLPRSQHEEMRVAARATAESSFDYRRFAQPVAGFLDSLHGRRYAIDGTTGPAVARTRRSRGDDIT</sequence>